<accession>A0ABV6HDF5</accession>
<keyword evidence="2" id="KW-1185">Reference proteome</keyword>
<dbReference type="RefSeq" id="WP_377476482.1">
    <property type="nucleotide sequence ID" value="NZ_JBHLWO010000001.1"/>
</dbReference>
<name>A0ABV6HDF5_9SPHI</name>
<dbReference type="EMBL" id="JBHLWO010000001">
    <property type="protein sequence ID" value="MFC0316926.1"/>
    <property type="molecule type" value="Genomic_DNA"/>
</dbReference>
<organism evidence="1 2">
    <name type="scientific">Olivibacter oleidegradans</name>
    <dbReference type="NCBI Taxonomy" id="760123"/>
    <lineage>
        <taxon>Bacteria</taxon>
        <taxon>Pseudomonadati</taxon>
        <taxon>Bacteroidota</taxon>
        <taxon>Sphingobacteriia</taxon>
        <taxon>Sphingobacteriales</taxon>
        <taxon>Sphingobacteriaceae</taxon>
        <taxon>Olivibacter</taxon>
    </lineage>
</organism>
<dbReference type="Proteomes" id="UP001589774">
    <property type="component" value="Unassembled WGS sequence"/>
</dbReference>
<protein>
    <submittedName>
        <fullName evidence="1">Helix-turn-helix transcriptional regulator</fullName>
    </submittedName>
</protein>
<gene>
    <name evidence="1" type="ORF">ACFFI0_01350</name>
</gene>
<sequence>MTQFDRIIQLLELIRQSINVLAERQALQTLVEIADEQLRIMQHLKEQSMSYASKHNADSTLMTKQEVLAYLNISDSTYKRRVREGLLKPMRLGGGDVFYKEDLQQALWESKRKGKI</sequence>
<evidence type="ECO:0000313" key="2">
    <source>
        <dbReference type="Proteomes" id="UP001589774"/>
    </source>
</evidence>
<proteinExistence type="predicted"/>
<evidence type="ECO:0000313" key="1">
    <source>
        <dbReference type="EMBL" id="MFC0316926.1"/>
    </source>
</evidence>
<comment type="caution">
    <text evidence="1">The sequence shown here is derived from an EMBL/GenBank/DDBJ whole genome shotgun (WGS) entry which is preliminary data.</text>
</comment>
<reference evidence="1 2" key="1">
    <citation type="submission" date="2024-09" db="EMBL/GenBank/DDBJ databases">
        <authorList>
            <person name="Sun Q."/>
            <person name="Mori K."/>
        </authorList>
    </citation>
    <scope>NUCLEOTIDE SEQUENCE [LARGE SCALE GENOMIC DNA]</scope>
    <source>
        <strain evidence="1 2">CCM 7765</strain>
    </source>
</reference>